<feature type="compositionally biased region" description="Polar residues" evidence="1">
    <location>
        <begin position="36"/>
        <end position="46"/>
    </location>
</feature>
<evidence type="ECO:0000256" key="1">
    <source>
        <dbReference type="SAM" id="MobiDB-lite"/>
    </source>
</evidence>
<keyword evidence="3" id="KW-1185">Reference proteome</keyword>
<gene>
    <name evidence="2" type="ORF">ElyMa_000039600</name>
</gene>
<proteinExistence type="predicted"/>
<comment type="caution">
    <text evidence="2">The sequence shown here is derived from an EMBL/GenBank/DDBJ whole genome shotgun (WGS) entry which is preliminary data.</text>
</comment>
<dbReference type="AlphaFoldDB" id="A0AAV4ED51"/>
<evidence type="ECO:0000313" key="2">
    <source>
        <dbReference type="EMBL" id="GFR58744.1"/>
    </source>
</evidence>
<sequence>MFCVIKSAVTAAPNLVVVSHPEPASPDTGQLGQGHLVQSGTSSWSRNLERSTTEPGNSHVNSQTLRHWFITYDYCHISIDKV</sequence>
<dbReference type="EMBL" id="BMAT01000054">
    <property type="protein sequence ID" value="GFR58744.1"/>
    <property type="molecule type" value="Genomic_DNA"/>
</dbReference>
<feature type="non-terminal residue" evidence="2">
    <location>
        <position position="82"/>
    </location>
</feature>
<reference evidence="2 3" key="1">
    <citation type="journal article" date="2021" name="Elife">
        <title>Chloroplast acquisition without the gene transfer in kleptoplastic sea slugs, Plakobranchus ocellatus.</title>
        <authorList>
            <person name="Maeda T."/>
            <person name="Takahashi S."/>
            <person name="Yoshida T."/>
            <person name="Shimamura S."/>
            <person name="Takaki Y."/>
            <person name="Nagai Y."/>
            <person name="Toyoda A."/>
            <person name="Suzuki Y."/>
            <person name="Arimoto A."/>
            <person name="Ishii H."/>
            <person name="Satoh N."/>
            <person name="Nishiyama T."/>
            <person name="Hasebe M."/>
            <person name="Maruyama T."/>
            <person name="Minagawa J."/>
            <person name="Obokata J."/>
            <person name="Shigenobu S."/>
        </authorList>
    </citation>
    <scope>NUCLEOTIDE SEQUENCE [LARGE SCALE GENOMIC DNA]</scope>
</reference>
<organism evidence="2 3">
    <name type="scientific">Elysia marginata</name>
    <dbReference type="NCBI Taxonomy" id="1093978"/>
    <lineage>
        <taxon>Eukaryota</taxon>
        <taxon>Metazoa</taxon>
        <taxon>Spiralia</taxon>
        <taxon>Lophotrochozoa</taxon>
        <taxon>Mollusca</taxon>
        <taxon>Gastropoda</taxon>
        <taxon>Heterobranchia</taxon>
        <taxon>Euthyneura</taxon>
        <taxon>Panpulmonata</taxon>
        <taxon>Sacoglossa</taxon>
        <taxon>Placobranchoidea</taxon>
        <taxon>Plakobranchidae</taxon>
        <taxon>Elysia</taxon>
    </lineage>
</organism>
<protein>
    <submittedName>
        <fullName evidence="2">Uncharacterized protein</fullName>
    </submittedName>
</protein>
<evidence type="ECO:0000313" key="3">
    <source>
        <dbReference type="Proteomes" id="UP000762676"/>
    </source>
</evidence>
<name>A0AAV4ED51_9GAST</name>
<dbReference type="Proteomes" id="UP000762676">
    <property type="component" value="Unassembled WGS sequence"/>
</dbReference>
<accession>A0AAV4ED51</accession>
<feature type="region of interest" description="Disordered" evidence="1">
    <location>
        <begin position="21"/>
        <end position="60"/>
    </location>
</feature>